<reference evidence="9 10" key="1">
    <citation type="submission" date="2018-09" db="EMBL/GenBank/DDBJ databases">
        <title>Marinorhizobium profundi gen. nov., sp. nov., isolated from a deep-sea sediment sample from the New Britain Trench and proposal of Marinorhizobiaceae fam. nov. in the order Rhizobiales of the class Alphaproteobacteria.</title>
        <authorList>
            <person name="Cao J."/>
        </authorList>
    </citation>
    <scope>NUCLEOTIDE SEQUENCE [LARGE SCALE GENOMIC DNA]</scope>
    <source>
        <strain evidence="9 10">WS11</strain>
    </source>
</reference>
<gene>
    <name evidence="9" type="ORF">D5400_02185</name>
</gene>
<accession>A0A3Q8XLE6</accession>
<feature type="domain" description="ABC transmembrane type-1" evidence="8">
    <location>
        <begin position="79"/>
        <end position="260"/>
    </location>
</feature>
<dbReference type="EMBL" id="CP032509">
    <property type="protein sequence ID" value="AZN70243.1"/>
    <property type="molecule type" value="Genomic_DNA"/>
</dbReference>
<keyword evidence="4 7" id="KW-0812">Transmembrane</keyword>
<feature type="transmembrane region" description="Helical" evidence="7">
    <location>
        <begin position="113"/>
        <end position="139"/>
    </location>
</feature>
<evidence type="ECO:0000313" key="10">
    <source>
        <dbReference type="Proteomes" id="UP000268192"/>
    </source>
</evidence>
<dbReference type="GO" id="GO:0055085">
    <property type="term" value="P:transmembrane transport"/>
    <property type="evidence" value="ECO:0007669"/>
    <property type="project" value="InterPro"/>
</dbReference>
<feature type="transmembrane region" description="Helical" evidence="7">
    <location>
        <begin position="86"/>
        <end position="106"/>
    </location>
</feature>
<dbReference type="AlphaFoldDB" id="A0A3Q8XLE6"/>
<keyword evidence="3" id="KW-1003">Cell membrane</keyword>
<comment type="subcellular location">
    <subcellularLocation>
        <location evidence="1 7">Cell membrane</location>
        <topology evidence="1 7">Multi-pass membrane protein</topology>
    </subcellularLocation>
</comment>
<keyword evidence="5 7" id="KW-1133">Transmembrane helix</keyword>
<evidence type="ECO:0000256" key="5">
    <source>
        <dbReference type="ARBA" id="ARBA00022989"/>
    </source>
</evidence>
<dbReference type="Gene3D" id="1.10.3720.10">
    <property type="entry name" value="MetI-like"/>
    <property type="match status" value="1"/>
</dbReference>
<dbReference type="Pfam" id="PF00528">
    <property type="entry name" value="BPD_transp_1"/>
    <property type="match status" value="1"/>
</dbReference>
<dbReference type="InterPro" id="IPR035906">
    <property type="entry name" value="MetI-like_sf"/>
</dbReference>
<keyword evidence="6 7" id="KW-0472">Membrane</keyword>
<keyword evidence="2 7" id="KW-0813">Transport</keyword>
<feature type="transmembrane region" description="Helical" evidence="7">
    <location>
        <begin position="59"/>
        <end position="80"/>
    </location>
</feature>
<feature type="transmembrane region" description="Helical" evidence="7">
    <location>
        <begin position="241"/>
        <end position="262"/>
    </location>
</feature>
<keyword evidence="10" id="KW-1185">Reference proteome</keyword>
<evidence type="ECO:0000313" key="9">
    <source>
        <dbReference type="EMBL" id="AZN70243.1"/>
    </source>
</evidence>
<feature type="transmembrane region" description="Helical" evidence="7">
    <location>
        <begin position="30"/>
        <end position="47"/>
    </location>
</feature>
<dbReference type="Proteomes" id="UP000268192">
    <property type="component" value="Chromosome"/>
</dbReference>
<dbReference type="KEGG" id="abaw:D5400_02185"/>
<evidence type="ECO:0000256" key="7">
    <source>
        <dbReference type="RuleBase" id="RU363032"/>
    </source>
</evidence>
<evidence type="ECO:0000256" key="2">
    <source>
        <dbReference type="ARBA" id="ARBA00022448"/>
    </source>
</evidence>
<feature type="transmembrane region" description="Helical" evidence="7">
    <location>
        <begin position="210"/>
        <end position="229"/>
    </location>
</feature>
<evidence type="ECO:0000256" key="3">
    <source>
        <dbReference type="ARBA" id="ARBA00022475"/>
    </source>
</evidence>
<protein>
    <submittedName>
        <fullName evidence="9">ABC transporter permease</fullName>
    </submittedName>
</protein>
<evidence type="ECO:0000256" key="1">
    <source>
        <dbReference type="ARBA" id="ARBA00004651"/>
    </source>
</evidence>
<name>A0A3Q8XLE6_9HYPH</name>
<evidence type="ECO:0000256" key="6">
    <source>
        <dbReference type="ARBA" id="ARBA00023136"/>
    </source>
</evidence>
<dbReference type="PANTHER" id="PTHR30151">
    <property type="entry name" value="ALKANE SULFONATE ABC TRANSPORTER-RELATED, MEMBRANE SUBUNIT"/>
    <property type="match status" value="1"/>
</dbReference>
<organism evidence="9 10">
    <name type="scientific">Georhizobium profundi</name>
    <dbReference type="NCBI Taxonomy" id="2341112"/>
    <lineage>
        <taxon>Bacteria</taxon>
        <taxon>Pseudomonadati</taxon>
        <taxon>Pseudomonadota</taxon>
        <taxon>Alphaproteobacteria</taxon>
        <taxon>Hyphomicrobiales</taxon>
        <taxon>Rhizobiaceae</taxon>
        <taxon>Georhizobium</taxon>
    </lineage>
</organism>
<evidence type="ECO:0000256" key="4">
    <source>
        <dbReference type="ARBA" id="ARBA00022692"/>
    </source>
</evidence>
<dbReference type="InterPro" id="IPR000515">
    <property type="entry name" value="MetI-like"/>
</dbReference>
<dbReference type="GO" id="GO:0005886">
    <property type="term" value="C:plasma membrane"/>
    <property type="evidence" value="ECO:0007669"/>
    <property type="project" value="UniProtKB-SubCell"/>
</dbReference>
<dbReference type="SUPFAM" id="SSF161098">
    <property type="entry name" value="MetI-like"/>
    <property type="match status" value="1"/>
</dbReference>
<sequence length="275" mass="29850">MSYSPTAQPAFAGPRRDAPTIWSRIGEVTLFWKILSVVIFAALWEYAGRTGFNFSFPTFTATVSAFFEMVADGSMGAAYLRTLEPLVIGLSFSLIVGISAGVAMGLRRDVEWFTLPVFIVMQAAPMAALIPLITFVYGIGLASKVLAVVMLSLPVIAINSYKAVRNVPPSLVSMCHSFMGNRRQQIFQIVIPAASPMMFAGLRLGVAEGFSGVVLAELLITPTGIGDLITYHRSVANFAHMYATIASIVLFAIIAVSTLQWIEAKLFRPEKRSSK</sequence>
<evidence type="ECO:0000259" key="8">
    <source>
        <dbReference type="PROSITE" id="PS50928"/>
    </source>
</evidence>
<dbReference type="OrthoDB" id="7300175at2"/>
<dbReference type="CDD" id="cd06261">
    <property type="entry name" value="TM_PBP2"/>
    <property type="match status" value="1"/>
</dbReference>
<dbReference type="RefSeq" id="WP_126007230.1">
    <property type="nucleotide sequence ID" value="NZ_CP032509.1"/>
</dbReference>
<dbReference type="PANTHER" id="PTHR30151:SF0">
    <property type="entry name" value="ABC TRANSPORTER PERMEASE PROTEIN MJ0413-RELATED"/>
    <property type="match status" value="1"/>
</dbReference>
<proteinExistence type="inferred from homology"/>
<dbReference type="PROSITE" id="PS50928">
    <property type="entry name" value="ABC_TM1"/>
    <property type="match status" value="1"/>
</dbReference>
<comment type="similarity">
    <text evidence="7">Belongs to the binding-protein-dependent transport system permease family.</text>
</comment>